<evidence type="ECO:0000259" key="5">
    <source>
        <dbReference type="Pfam" id="PF13296"/>
    </source>
</evidence>
<dbReference type="InterPro" id="IPR006531">
    <property type="entry name" value="Gp5/Vgr_OB"/>
</dbReference>
<evidence type="ECO:0000313" key="6">
    <source>
        <dbReference type="EMBL" id="QOW19575.1"/>
    </source>
</evidence>
<dbReference type="InterPro" id="IPR037026">
    <property type="entry name" value="Vgr_OB-fold_dom_sf"/>
</dbReference>
<dbReference type="Gene3D" id="2.40.50.230">
    <property type="entry name" value="Gp5 N-terminal domain"/>
    <property type="match status" value="1"/>
</dbReference>
<evidence type="ECO:0000259" key="4">
    <source>
        <dbReference type="Pfam" id="PF10106"/>
    </source>
</evidence>
<dbReference type="InterPro" id="IPR006533">
    <property type="entry name" value="T6SS_Vgr_RhsGE"/>
</dbReference>
<dbReference type="EMBL" id="CP063656">
    <property type="protein sequence ID" value="QOW19575.1"/>
    <property type="molecule type" value="Genomic_DNA"/>
</dbReference>
<dbReference type="InterPro" id="IPR028244">
    <property type="entry name" value="T6SS_Rhs_Vgr_dom"/>
</dbReference>
<name>A0A7S6UG04_9GAMM</name>
<dbReference type="Pfam" id="PF04717">
    <property type="entry name" value="Phage_base_V"/>
    <property type="match status" value="1"/>
</dbReference>
<feature type="region of interest" description="Disordered" evidence="2">
    <location>
        <begin position="417"/>
        <end position="444"/>
    </location>
</feature>
<dbReference type="Pfam" id="PF10106">
    <property type="entry name" value="DUF2345"/>
    <property type="match status" value="1"/>
</dbReference>
<feature type="domain" description="DUF2345" evidence="4">
    <location>
        <begin position="674"/>
        <end position="822"/>
    </location>
</feature>
<dbReference type="SUPFAM" id="SSF69349">
    <property type="entry name" value="Phage fibre proteins"/>
    <property type="match status" value="1"/>
</dbReference>
<evidence type="ECO:0000259" key="3">
    <source>
        <dbReference type="Pfam" id="PF04717"/>
    </source>
</evidence>
<dbReference type="Gene3D" id="2.30.110.50">
    <property type="match status" value="1"/>
</dbReference>
<dbReference type="SUPFAM" id="SSF69255">
    <property type="entry name" value="gp5 N-terminal domain-like"/>
    <property type="match status" value="1"/>
</dbReference>
<accession>A0A7S6UG04</accession>
<evidence type="ECO:0000313" key="7">
    <source>
        <dbReference type="Proteomes" id="UP000594059"/>
    </source>
</evidence>
<dbReference type="KEGG" id="lcic:INQ41_00260"/>
<organism evidence="6 7">
    <name type="scientific">Novilysobacter ciconiae</name>
    <dbReference type="NCBI Taxonomy" id="2781022"/>
    <lineage>
        <taxon>Bacteria</taxon>
        <taxon>Pseudomonadati</taxon>
        <taxon>Pseudomonadota</taxon>
        <taxon>Gammaproteobacteria</taxon>
        <taxon>Lysobacterales</taxon>
        <taxon>Lysobacteraceae</taxon>
        <taxon>Novilysobacter</taxon>
    </lineage>
</organism>
<dbReference type="Pfam" id="PF05954">
    <property type="entry name" value="Phage_GPD"/>
    <property type="match status" value="1"/>
</dbReference>
<dbReference type="Pfam" id="PF13296">
    <property type="entry name" value="T6SS_Vgr"/>
    <property type="match status" value="1"/>
</dbReference>
<dbReference type="Gene3D" id="3.55.50.10">
    <property type="entry name" value="Baseplate protein-like domains"/>
    <property type="match status" value="1"/>
</dbReference>
<evidence type="ECO:0000256" key="2">
    <source>
        <dbReference type="SAM" id="MobiDB-lite"/>
    </source>
</evidence>
<feature type="domain" description="Putative type VI secretion system Rhs element associated Vgr" evidence="5">
    <location>
        <begin position="519"/>
        <end position="624"/>
    </location>
</feature>
<dbReference type="NCBIfam" id="TIGR03361">
    <property type="entry name" value="VI_Rhs_Vgr"/>
    <property type="match status" value="1"/>
</dbReference>
<gene>
    <name evidence="6" type="ORF">INQ41_00260</name>
</gene>
<feature type="domain" description="Gp5/Type VI secretion system Vgr protein OB-fold" evidence="3">
    <location>
        <begin position="444"/>
        <end position="492"/>
    </location>
</feature>
<reference evidence="6 7" key="1">
    <citation type="submission" date="2020-10" db="EMBL/GenBank/DDBJ databases">
        <title>complete genome sequencing of Lysobacter sp. H21R20.</title>
        <authorList>
            <person name="Bae J.-W."/>
            <person name="Lee S.-Y."/>
        </authorList>
    </citation>
    <scope>NUCLEOTIDE SEQUENCE [LARGE SCALE GENOMIC DNA]</scope>
    <source>
        <strain evidence="6 7">H21R20</strain>
    </source>
</reference>
<protein>
    <submittedName>
        <fullName evidence="6">Type VI secretion system tip protein VgrG</fullName>
    </submittedName>
</protein>
<feature type="region of interest" description="Disordered" evidence="2">
    <location>
        <begin position="657"/>
        <end position="676"/>
    </location>
</feature>
<dbReference type="Gene3D" id="4.10.220.110">
    <property type="match status" value="1"/>
</dbReference>
<dbReference type="SUPFAM" id="SSF69279">
    <property type="entry name" value="Phage tail proteins"/>
    <property type="match status" value="2"/>
</dbReference>
<proteinExistence type="inferred from homology"/>
<evidence type="ECO:0000256" key="1">
    <source>
        <dbReference type="ARBA" id="ARBA00005558"/>
    </source>
</evidence>
<comment type="similarity">
    <text evidence="1">Belongs to the VgrG protein family.</text>
</comment>
<dbReference type="InterPro" id="IPR017847">
    <property type="entry name" value="T6SS_RhsGE_Vgr_subset"/>
</dbReference>
<feature type="compositionally biased region" description="Polar residues" evidence="2">
    <location>
        <begin position="420"/>
        <end position="433"/>
    </location>
</feature>
<dbReference type="AlphaFoldDB" id="A0A7S6UG04"/>
<dbReference type="InterPro" id="IPR018769">
    <property type="entry name" value="VgrG2_DUF2345"/>
</dbReference>
<keyword evidence="7" id="KW-1185">Reference proteome</keyword>
<dbReference type="Proteomes" id="UP000594059">
    <property type="component" value="Chromosome"/>
</dbReference>
<sequence length="906" mass="96764">MDMDIQAVSRALARVSQDQRLIELSTALPDALVVERFEGREAVCDDFRFTVDCLSTDAFLDAGALLGQTMSLRLRLANGRLRHWHGHCTHVAVLGSDGGLARYRLVMEPWTAFLKLRRNALMFQDLDALGVMERVLDDYPQAALRVDVTRSLPVYPITTQYRESDHEFVFRLLADAGLAWRFEHSQNNDGGATLVVFDRDASVPEATEPTLRFHRSDATEATDAIQRFSEQRHGTASILAVASWQPEQVEAVAAIATAAPAGPNAPALESFSAPRGGRFATRSDADQHAALQLDALRLPQRLHAGAGSARSMASGFAFTLTQHPDLSGQAFLPLVIEHRAANNLDSGVVELLGHAGDIERGNYRNRFLAVTSGTPVVPVARYKPSAPGLQTAMVVGLPESAVTSTRDHQVRIQFPWQRGTAPNTGGLTDTASHANPDGHAPGDHTSGTWVRVAEWMAGPNWGSHALPRVGSEVLVEFLHSDIDQPVITGQLYNGNVAPPFALADASNHPGTLSGLHTQSLDGGGTQQWVMDDAPGQLRQRLHTSLADSRLELGYLIDHDNARRSGVRGSGFDLATLGWANVRAGQGMLLSTTARQEGASTQMDVTEAVAQLKGAQRTAQALDDAVGIAQVAPLRANERQTDLLAAVDPEQDGHYSGAVNGQAATKPAGGQRDGGDPVERLATPLLFVEGPDAIALATPKSALAYAGGNLHLTTQQDAHIAAGQTFAGVAGGQLALFAQRGPIKSIAADGPISLQANTGKLEVLADQSVTINASDERIDVLAKEKIILQAGQSRITLEGGDITFACPGEFRVKAGQVPFAGGAKAKNTIPPLPISLAQMFSEQFRVVNDDENTPLVGAHYRIAGQDGQYWEGVTDSDGLTERVYTRSVTGLTLSIIAPSKDKDITIR</sequence>
<dbReference type="NCBIfam" id="TIGR01646">
    <property type="entry name" value="vgr_GE"/>
    <property type="match status" value="1"/>
</dbReference>